<feature type="transmembrane region" description="Helical" evidence="1">
    <location>
        <begin position="41"/>
        <end position="62"/>
    </location>
</feature>
<sequence length="357" mass="37667">MSTSRYWGLVLGVLLGAMAMRGLYASVPMVLTKTGAGYEAMGFVSSGSMLGWVVGGMVAMLLMPGRAKLALILPVAVFAAVMAGIAALPVLWTWIPLLFLLGVCSSAFALLSIAAVASTLLGARLSKTDFLLVLSLPLLLLGIVPEIAVMASVWTAAAGYLSPLAYGLLACAALALLVLGVGKPHTLAGDAPVRHKPLTYHHRSPLLIALIGLAPLCFAGLYQGTYMAVMRGEHVEALTLLVLQILAILVSLLAAVYLLYWLYRIHGEAAGQAPSRQLVSPRAALFIAWLVPLGYFLVIIALGRVLRERTLAQPATAPLSGRWLAFWAIVVPPVAMAMLQGAVNRLEHATPEPHAAV</sequence>
<dbReference type="EMBL" id="CAADHY010000006">
    <property type="protein sequence ID" value="VFR16708.1"/>
    <property type="molecule type" value="Genomic_DNA"/>
</dbReference>
<reference evidence="2" key="1">
    <citation type="submission" date="2019-03" db="EMBL/GenBank/DDBJ databases">
        <authorList>
            <person name="Danneels B."/>
        </authorList>
    </citation>
    <scope>NUCLEOTIDE SEQUENCE</scope>
</reference>
<keyword evidence="1" id="KW-0472">Membrane</keyword>
<feature type="transmembrane region" description="Helical" evidence="1">
    <location>
        <begin position="203"/>
        <end position="222"/>
    </location>
</feature>
<keyword evidence="1" id="KW-1133">Transmembrane helix</keyword>
<feature type="transmembrane region" description="Helical" evidence="1">
    <location>
        <begin position="130"/>
        <end position="154"/>
    </location>
</feature>
<organism evidence="2">
    <name type="scientific">plant metagenome</name>
    <dbReference type="NCBI Taxonomy" id="1297885"/>
    <lineage>
        <taxon>unclassified sequences</taxon>
        <taxon>metagenomes</taxon>
        <taxon>organismal metagenomes</taxon>
    </lineage>
</organism>
<accession>A0A484NT01</accession>
<name>A0A484NT01_9ZZZZ</name>
<feature type="transmembrane region" description="Helical" evidence="1">
    <location>
        <begin position="323"/>
        <end position="343"/>
    </location>
</feature>
<gene>
    <name evidence="2" type="ORF">AMP9_2423</name>
</gene>
<feature type="transmembrane region" description="Helical" evidence="1">
    <location>
        <begin position="242"/>
        <end position="263"/>
    </location>
</feature>
<proteinExistence type="predicted"/>
<keyword evidence="1" id="KW-0812">Transmembrane</keyword>
<feature type="transmembrane region" description="Helical" evidence="1">
    <location>
        <begin position="98"/>
        <end position="123"/>
    </location>
</feature>
<dbReference type="AlphaFoldDB" id="A0A484NT01"/>
<feature type="transmembrane region" description="Helical" evidence="1">
    <location>
        <begin position="283"/>
        <end position="303"/>
    </location>
</feature>
<protein>
    <submittedName>
        <fullName evidence="2">Uncharacterized protein</fullName>
    </submittedName>
</protein>
<feature type="transmembrane region" description="Helical" evidence="1">
    <location>
        <begin position="160"/>
        <end position="182"/>
    </location>
</feature>
<feature type="transmembrane region" description="Helical" evidence="1">
    <location>
        <begin position="69"/>
        <end position="92"/>
    </location>
</feature>
<evidence type="ECO:0000313" key="2">
    <source>
        <dbReference type="EMBL" id="VFR16708.1"/>
    </source>
</evidence>
<evidence type="ECO:0000256" key="1">
    <source>
        <dbReference type="SAM" id="Phobius"/>
    </source>
</evidence>